<feature type="chain" id="PRO_5035688432" description="Peptidase S9 prolyl oligopeptidase catalytic domain-containing protein" evidence="2">
    <location>
        <begin position="23"/>
        <end position="674"/>
    </location>
</feature>
<dbReference type="GO" id="GO:0006508">
    <property type="term" value="P:proteolysis"/>
    <property type="evidence" value="ECO:0007669"/>
    <property type="project" value="InterPro"/>
</dbReference>
<name>A0A815YMT7_9BILA</name>
<dbReference type="EMBL" id="CAJOBI010000093">
    <property type="protein sequence ID" value="CAF3793265.1"/>
    <property type="molecule type" value="Genomic_DNA"/>
</dbReference>
<dbReference type="PANTHER" id="PTHR42776:SF27">
    <property type="entry name" value="DIPEPTIDYL PEPTIDASE FAMILY MEMBER 6"/>
    <property type="match status" value="1"/>
</dbReference>
<dbReference type="EMBL" id="CAJNOW010015241">
    <property type="protein sequence ID" value="CAF1639720.1"/>
    <property type="molecule type" value="Genomic_DNA"/>
</dbReference>
<dbReference type="Proteomes" id="UP000663834">
    <property type="component" value="Unassembled WGS sequence"/>
</dbReference>
<reference evidence="4" key="1">
    <citation type="submission" date="2021-02" db="EMBL/GenBank/DDBJ databases">
        <authorList>
            <person name="Nowell W R."/>
        </authorList>
    </citation>
    <scope>NUCLEOTIDE SEQUENCE</scope>
</reference>
<dbReference type="EMBL" id="CAJNOV010015376">
    <property type="protein sequence ID" value="CAF1571990.1"/>
    <property type="molecule type" value="Genomic_DNA"/>
</dbReference>
<comment type="caution">
    <text evidence="4">The sequence shown here is derived from an EMBL/GenBank/DDBJ whole genome shotgun (WGS) entry which is preliminary data.</text>
</comment>
<dbReference type="Gene3D" id="2.120.10.30">
    <property type="entry name" value="TolB, C-terminal domain"/>
    <property type="match status" value="1"/>
</dbReference>
<evidence type="ECO:0000256" key="1">
    <source>
        <dbReference type="ARBA" id="ARBA00022801"/>
    </source>
</evidence>
<dbReference type="EMBL" id="CAJNRE010018311">
    <property type="protein sequence ID" value="CAF2163603.1"/>
    <property type="molecule type" value="Genomic_DNA"/>
</dbReference>
<dbReference type="Proteomes" id="UP000663855">
    <property type="component" value="Unassembled WGS sequence"/>
</dbReference>
<sequence>MILIPLYFLFVSNFILCLSTKANPILKFDEFFNYTQFPSLSLSPNGQHLLIHTQQPSWKTDSFENSLWLYDTFSHEKTLITKKLSESFKPRWSPNGNWVVLLLESNDFILNSFDQYIYLYSILSNQLLPIQIGIEILTTIAWSLNDLSLYFVTIASKQVHNEDEWKDVIQYRASRSNTFSKIYRIDINRTAESVSTQIDLIQSMPFLVGELVFVPSEEKLVVTSLSGLSEQQDDFEIYSINLKNISLLQRLTHNQLLERDLQLSHDGKHILFHAIPMSSNNGLSNNTQYRVYSINLRNGKIVRLAKDFNGAVFSYVTKSDGGVYVIGQLGTNVHIYTQESSEKDTILRNGWNGTYESITTSSFSNSHCSIAFVYSSYERPKEVYCITDINKLQLAKRITDENKLFTERNLPKIKSYQWINSEDDRKIEGILYYPPEKFEAKNLSLLVLIHGGPYAADVNSFNLNPVNWAPLAASEGWLVLEPNYRGSTGYGDQYLREIRYQPLSLPGRDILSGIDSLIEDGIVNPNSISVGGYSYGAYLTNWLITQTTRFNAALTGAGATEHASSWGTTDGPILINDLFGGFPWEVRDIYEHESPIYHLNNTRTPTHIITGENDMAVPVGQSFILERGLNYLNVPVQLLIFPNEQHSFNRNPWHGKIKLREELKWLKKYGHRYL</sequence>
<evidence type="ECO:0000313" key="4">
    <source>
        <dbReference type="EMBL" id="CAF1571990.1"/>
    </source>
</evidence>
<accession>A0A815YMT7</accession>
<dbReference type="Proteomes" id="UP000681967">
    <property type="component" value="Unassembled WGS sequence"/>
</dbReference>
<evidence type="ECO:0000313" key="9">
    <source>
        <dbReference type="EMBL" id="CAF3793283.1"/>
    </source>
</evidence>
<dbReference type="SUPFAM" id="SSF53474">
    <property type="entry name" value="alpha/beta-Hydrolases"/>
    <property type="match status" value="1"/>
</dbReference>
<dbReference type="PANTHER" id="PTHR42776">
    <property type="entry name" value="SERINE PEPTIDASE S9 FAMILY MEMBER"/>
    <property type="match status" value="1"/>
</dbReference>
<evidence type="ECO:0000259" key="3">
    <source>
        <dbReference type="Pfam" id="PF00326"/>
    </source>
</evidence>
<evidence type="ECO:0000313" key="6">
    <source>
        <dbReference type="EMBL" id="CAF2163603.1"/>
    </source>
</evidence>
<evidence type="ECO:0000313" key="5">
    <source>
        <dbReference type="EMBL" id="CAF1639720.1"/>
    </source>
</evidence>
<dbReference type="InterPro" id="IPR001375">
    <property type="entry name" value="Peptidase_S9_cat"/>
</dbReference>
<keyword evidence="2" id="KW-0732">Signal</keyword>
<evidence type="ECO:0000256" key="2">
    <source>
        <dbReference type="SAM" id="SignalP"/>
    </source>
</evidence>
<dbReference type="Proteomes" id="UP000681720">
    <property type="component" value="Unassembled WGS sequence"/>
</dbReference>
<protein>
    <recommendedName>
        <fullName evidence="3">Peptidase S9 prolyl oligopeptidase catalytic domain-containing protein</fullName>
    </recommendedName>
</protein>
<dbReference type="GO" id="GO:0004252">
    <property type="term" value="F:serine-type endopeptidase activity"/>
    <property type="evidence" value="ECO:0007669"/>
    <property type="project" value="TreeGrafter"/>
</dbReference>
<dbReference type="Proteomes" id="UP000663824">
    <property type="component" value="Unassembled WGS sequence"/>
</dbReference>
<dbReference type="EMBL" id="CAJOBH010000126">
    <property type="protein sequence ID" value="CAF3763012.1"/>
    <property type="molecule type" value="Genomic_DNA"/>
</dbReference>
<dbReference type="Gene3D" id="3.40.50.1820">
    <property type="entry name" value="alpha/beta hydrolase"/>
    <property type="match status" value="1"/>
</dbReference>
<dbReference type="InterPro" id="IPR029058">
    <property type="entry name" value="AB_hydrolase_fold"/>
</dbReference>
<dbReference type="Pfam" id="PF00326">
    <property type="entry name" value="Peptidase_S9"/>
    <property type="match status" value="1"/>
</dbReference>
<dbReference type="OrthoDB" id="416344at2759"/>
<gene>
    <name evidence="7" type="ORF">BYL167_LOCUS969</name>
    <name evidence="4" type="ORF">CJN711_LOCUS32039</name>
    <name evidence="9" type="ORF">GIL414_LOCUS670</name>
    <name evidence="5" type="ORF">KQP761_LOCUS27815</name>
    <name evidence="6" type="ORF">MBJ925_LOCUS33338</name>
    <name evidence="8" type="ORF">SMN809_LOCUS755</name>
</gene>
<keyword evidence="1" id="KW-0378">Hydrolase</keyword>
<dbReference type="InterPro" id="IPR011042">
    <property type="entry name" value="6-blade_b-propeller_TolB-like"/>
</dbReference>
<dbReference type="AlphaFoldDB" id="A0A815YMT7"/>
<feature type="signal peptide" evidence="2">
    <location>
        <begin position="1"/>
        <end position="22"/>
    </location>
</feature>
<organism evidence="4 10">
    <name type="scientific">Rotaria magnacalcarata</name>
    <dbReference type="NCBI Taxonomy" id="392030"/>
    <lineage>
        <taxon>Eukaryota</taxon>
        <taxon>Metazoa</taxon>
        <taxon>Spiralia</taxon>
        <taxon>Gnathifera</taxon>
        <taxon>Rotifera</taxon>
        <taxon>Eurotatoria</taxon>
        <taxon>Bdelloidea</taxon>
        <taxon>Philodinida</taxon>
        <taxon>Philodinidae</taxon>
        <taxon>Rotaria</taxon>
    </lineage>
</organism>
<proteinExistence type="predicted"/>
<dbReference type="EMBL" id="CAJOBJ010000085">
    <property type="protein sequence ID" value="CAF3793283.1"/>
    <property type="molecule type" value="Genomic_DNA"/>
</dbReference>
<evidence type="ECO:0000313" key="10">
    <source>
        <dbReference type="Proteomes" id="UP000663855"/>
    </source>
</evidence>
<dbReference type="Proteomes" id="UP000676336">
    <property type="component" value="Unassembled WGS sequence"/>
</dbReference>
<evidence type="ECO:0000313" key="8">
    <source>
        <dbReference type="EMBL" id="CAF3793265.1"/>
    </source>
</evidence>
<feature type="domain" description="Peptidase S9 prolyl oligopeptidase catalytic" evidence="3">
    <location>
        <begin position="471"/>
        <end position="669"/>
    </location>
</feature>
<evidence type="ECO:0000313" key="7">
    <source>
        <dbReference type="EMBL" id="CAF3763012.1"/>
    </source>
</evidence>
<dbReference type="SUPFAM" id="SSF82171">
    <property type="entry name" value="DPP6 N-terminal domain-like"/>
    <property type="match status" value="1"/>
</dbReference>